<evidence type="ECO:0000256" key="1">
    <source>
        <dbReference type="SAM" id="Phobius"/>
    </source>
</evidence>
<gene>
    <name evidence="2" type="ORF">CYNAS_LOCUS1503</name>
</gene>
<organism evidence="2 3">
    <name type="scientific">Cylicocyclus nassatus</name>
    <name type="common">Nematode worm</name>
    <dbReference type="NCBI Taxonomy" id="53992"/>
    <lineage>
        <taxon>Eukaryota</taxon>
        <taxon>Metazoa</taxon>
        <taxon>Ecdysozoa</taxon>
        <taxon>Nematoda</taxon>
        <taxon>Chromadorea</taxon>
        <taxon>Rhabditida</taxon>
        <taxon>Rhabditina</taxon>
        <taxon>Rhabditomorpha</taxon>
        <taxon>Strongyloidea</taxon>
        <taxon>Strongylidae</taxon>
        <taxon>Cylicocyclus</taxon>
    </lineage>
</organism>
<reference evidence="2" key="1">
    <citation type="submission" date="2023-07" db="EMBL/GenBank/DDBJ databases">
        <authorList>
            <consortium name="CYATHOMIX"/>
        </authorList>
    </citation>
    <scope>NUCLEOTIDE SEQUENCE</scope>
    <source>
        <strain evidence="2">N/A</strain>
    </source>
</reference>
<keyword evidence="1" id="KW-0812">Transmembrane</keyword>
<feature type="transmembrane region" description="Helical" evidence="1">
    <location>
        <begin position="141"/>
        <end position="164"/>
    </location>
</feature>
<name>A0AA36DLX3_CYLNA</name>
<keyword evidence="1" id="KW-0472">Membrane</keyword>
<comment type="caution">
    <text evidence="2">The sequence shown here is derived from an EMBL/GenBank/DDBJ whole genome shotgun (WGS) entry which is preliminary data.</text>
</comment>
<keyword evidence="3" id="KW-1185">Reference proteome</keyword>
<evidence type="ECO:0000313" key="3">
    <source>
        <dbReference type="Proteomes" id="UP001176961"/>
    </source>
</evidence>
<dbReference type="Proteomes" id="UP001176961">
    <property type="component" value="Unassembled WGS sequence"/>
</dbReference>
<sequence>MARSVDGDHPRLCVTTWTFYYADCASIPTVGSTTLEPYIFYLIRAALFAAFAVSTLALAVSIRHVVRACRTRCWKPEPNKAMPQSVDKSFCVERCNERGVCFGLGAGEFKCVCYEADDFSASCNGATTTPSEEAERVNWELIAALVVALVVLMSFLAVCCGFWRRRCRECVDGGIRAVLREAARRCGEASPGPPAGEERREMPA</sequence>
<dbReference type="AlphaFoldDB" id="A0AA36DLX3"/>
<proteinExistence type="predicted"/>
<protein>
    <submittedName>
        <fullName evidence="2">Uncharacterized protein</fullName>
    </submittedName>
</protein>
<accession>A0AA36DLX3</accession>
<evidence type="ECO:0000313" key="2">
    <source>
        <dbReference type="EMBL" id="CAJ0589520.1"/>
    </source>
</evidence>
<feature type="transmembrane region" description="Helical" evidence="1">
    <location>
        <begin position="38"/>
        <end position="62"/>
    </location>
</feature>
<keyword evidence="1" id="KW-1133">Transmembrane helix</keyword>
<dbReference type="EMBL" id="CATQJL010000001">
    <property type="protein sequence ID" value="CAJ0589520.1"/>
    <property type="molecule type" value="Genomic_DNA"/>
</dbReference>